<feature type="domain" description="Fibronectin type-III" evidence="16">
    <location>
        <begin position="332"/>
        <end position="432"/>
    </location>
</feature>
<dbReference type="GO" id="GO:0120162">
    <property type="term" value="P:positive regulation of cold-induced thermogenesis"/>
    <property type="evidence" value="ECO:0007669"/>
    <property type="project" value="Ensembl"/>
</dbReference>
<keyword evidence="7" id="KW-0677">Repeat</keyword>
<evidence type="ECO:0000259" key="16">
    <source>
        <dbReference type="PROSITE" id="PS50853"/>
    </source>
</evidence>
<dbReference type="InParanoid" id="A0A674HY19"/>
<dbReference type="CTD" id="5618"/>
<name>A0A674HY19_9SAUR</name>
<keyword evidence="8 14" id="KW-0862">Zinc</keyword>
<accession>A0A674HY19</accession>
<dbReference type="GO" id="GO:0030856">
    <property type="term" value="P:regulation of epithelial cell differentiation"/>
    <property type="evidence" value="ECO:0007669"/>
    <property type="project" value="Ensembl"/>
</dbReference>
<comment type="similarity">
    <text evidence="2 14">Belongs to the type I cytokine receptor family. Type 1 subfamily.</text>
</comment>
<evidence type="ECO:0000256" key="10">
    <source>
        <dbReference type="ARBA" id="ARBA00023136"/>
    </source>
</evidence>
<dbReference type="GeneID" id="112114855"/>
<keyword evidence="13" id="KW-0325">Glycoprotein</keyword>
<dbReference type="InterPro" id="IPR003961">
    <property type="entry name" value="FN3_dom"/>
</dbReference>
<evidence type="ECO:0000256" key="5">
    <source>
        <dbReference type="ARBA" id="ARBA00022723"/>
    </source>
</evidence>
<dbReference type="GO" id="GO:0007259">
    <property type="term" value="P:cell surface receptor signaling pathway via JAK-STAT"/>
    <property type="evidence" value="ECO:0007669"/>
    <property type="project" value="Ensembl"/>
</dbReference>
<dbReference type="PROSITE" id="PS50853">
    <property type="entry name" value="FN3"/>
    <property type="match status" value="4"/>
</dbReference>
<evidence type="ECO:0000256" key="4">
    <source>
        <dbReference type="ARBA" id="ARBA00022692"/>
    </source>
</evidence>
<evidence type="ECO:0000256" key="15">
    <source>
        <dbReference type="SAM" id="MobiDB-lite"/>
    </source>
</evidence>
<dbReference type="InterPro" id="IPR015152">
    <property type="entry name" value="Growth/epo_recpt_lig-bind"/>
</dbReference>
<evidence type="ECO:0000256" key="12">
    <source>
        <dbReference type="ARBA" id="ARBA00023170"/>
    </source>
</evidence>
<dbReference type="InterPro" id="IPR036116">
    <property type="entry name" value="FN3_sf"/>
</dbReference>
<dbReference type="AlphaFoldDB" id="A0A674HY19"/>
<reference evidence="17" key="1">
    <citation type="submission" date="2025-08" db="UniProtKB">
        <authorList>
            <consortium name="Ensembl"/>
        </authorList>
    </citation>
    <scope>IDENTIFICATION</scope>
</reference>
<dbReference type="GO" id="GO:0046872">
    <property type="term" value="F:metal ion binding"/>
    <property type="evidence" value="ECO:0007669"/>
    <property type="project" value="UniProtKB-KW"/>
</dbReference>
<keyword evidence="18" id="KW-1185">Reference proteome</keyword>
<dbReference type="FunFam" id="2.60.40.10:FF:000287">
    <property type="entry name" value="Prolactin receptor"/>
    <property type="match status" value="2"/>
</dbReference>
<feature type="transmembrane region" description="Helical" evidence="14">
    <location>
        <begin position="438"/>
        <end position="461"/>
    </location>
</feature>
<keyword evidence="6 14" id="KW-0732">Signal</keyword>
<evidence type="ECO:0000313" key="18">
    <source>
        <dbReference type="Proteomes" id="UP000472274"/>
    </source>
</evidence>
<evidence type="ECO:0000256" key="2">
    <source>
        <dbReference type="ARBA" id="ARBA00007885"/>
    </source>
</evidence>
<feature type="region of interest" description="Disordered" evidence="15">
    <location>
        <begin position="526"/>
        <end position="593"/>
    </location>
</feature>
<dbReference type="SUPFAM" id="SSF49265">
    <property type="entry name" value="Fibronectin type III"/>
    <property type="match status" value="4"/>
</dbReference>
<protein>
    <recommendedName>
        <fullName evidence="3 14">Prolactin receptor</fullName>
        <shortName evidence="14">PRL-R</shortName>
    </recommendedName>
</protein>
<dbReference type="Gene3D" id="2.60.40.10">
    <property type="entry name" value="Immunoglobulins"/>
    <property type="match status" value="4"/>
</dbReference>
<dbReference type="GO" id="GO:0008284">
    <property type="term" value="P:positive regulation of cell population proliferation"/>
    <property type="evidence" value="ECO:0007669"/>
    <property type="project" value="TreeGrafter"/>
</dbReference>
<sequence>MKQNLASSVRFILLLFLNIECLNEQSPPGKPEVLKCRSPEMETFTCWWKPGSDGGLPTNYTLLYNKEGKEQIYECPDYRTAGPNSCYFDKKHTNLWTSYNISVKATNEVGSNISNPHYVDVTSIVQPDPPINLSLQVIQSAGILYLWANWSPPPLVDVRSGWLILHYELRLKSEEREEWETIFVGQQAHYKAFKLHPGLKYIVQVHCMLDHGEWSEWSSESYIQIPNGQPPGKPELLRCRSPEKETFTCWWKPGSDGGLPTNYTLLYSKEGDKSINECPDYRTAGPNSCYFDKKHTSLWAIYNITIKATNKMGSNISEPQYVDVTYIVQPDPPVNLSLEVKKQVDGKPYLLLKWHPPPLADVKSGWLTLEYKLRLKPEEGDEWETIFVGQQTQYKLFSLNPGKKYLAQVHCKPDHGEWSEWSSESYIQIPSDIELKDVIVWIFVAVLSSVICLIIIWMMALKGFSMVACILPPVPGPKIKGLDTHLLETGRSDEFLSALGCQDFPPTSDCEDLLVEFLEVDDSEDQQLMPSHEKGHPSKNMKSTHKETDSDSGRGSCDSPFLLSDRSREPRIPPSAFQTPDISEISENNARKSSCEIQSTDLKGKIPYFSIGSTKLSTWPGAQLSNNQTPKCSYHNITDVCKIALGTMNVNVTSILGGNEENQQSQYSKPTETISEEKLDKQGEVESLHSKADQDRMQLLPNEKSPFLSAKLMDYVEIHKVNQDGALAVLPKQKENGGKTENCTVPGTSKEYAKVSRVVDNSILVIIPVSRVQTTPMFQEPPKESVQNLQQSQTEKNMSYCFTTPSECKIDTGGLDYLDPTSFMCSFN</sequence>
<evidence type="ECO:0000256" key="9">
    <source>
        <dbReference type="ARBA" id="ARBA00022989"/>
    </source>
</evidence>
<comment type="domain">
    <text evidence="14">The box 1 motif is required for JAK interaction and/or activation.</text>
</comment>
<dbReference type="Pfam" id="PF09067">
    <property type="entry name" value="EpoR_lig-bind"/>
    <property type="match status" value="2"/>
</dbReference>
<evidence type="ECO:0000256" key="7">
    <source>
        <dbReference type="ARBA" id="ARBA00022737"/>
    </source>
</evidence>
<feature type="domain" description="Fibronectin type-III" evidence="16">
    <location>
        <begin position="129"/>
        <end position="228"/>
    </location>
</feature>
<feature type="domain" description="Fibronectin type-III" evidence="16">
    <location>
        <begin position="230"/>
        <end position="331"/>
    </location>
</feature>
<dbReference type="PANTHER" id="PTHR23036:SF86">
    <property type="entry name" value="PROLACTIN RECEPTOR"/>
    <property type="match status" value="1"/>
</dbReference>
<keyword evidence="9 14" id="KW-1133">Transmembrane helix</keyword>
<dbReference type="GO" id="GO:0004925">
    <property type="term" value="F:prolactin receptor activity"/>
    <property type="evidence" value="ECO:0007669"/>
    <property type="project" value="Ensembl"/>
</dbReference>
<dbReference type="Ensembl" id="ENSTMTT00000001981.1">
    <property type="protein sequence ID" value="ENSTMTP00000001921.1"/>
    <property type="gene ID" value="ENSTMTG00000001518.1"/>
</dbReference>
<evidence type="ECO:0000256" key="14">
    <source>
        <dbReference type="RuleBase" id="RU365035"/>
    </source>
</evidence>
<dbReference type="Proteomes" id="UP000472274">
    <property type="component" value="Unplaced"/>
</dbReference>
<dbReference type="GO" id="GO:0008289">
    <property type="term" value="F:lipid binding"/>
    <property type="evidence" value="ECO:0007669"/>
    <property type="project" value="Ensembl"/>
</dbReference>
<dbReference type="RefSeq" id="XP_029766787.1">
    <property type="nucleotide sequence ID" value="XM_029910927.1"/>
</dbReference>
<reference evidence="17" key="2">
    <citation type="submission" date="2025-09" db="UniProtKB">
        <authorList>
            <consortium name="Ensembl"/>
        </authorList>
    </citation>
    <scope>IDENTIFICATION</scope>
</reference>
<comment type="domain">
    <text evidence="14">The WSXWS motif appears to be necessary for proper protein folding and thereby efficient intracellular transport and cell-surface receptor binding.</text>
</comment>
<evidence type="ECO:0000256" key="8">
    <source>
        <dbReference type="ARBA" id="ARBA00022833"/>
    </source>
</evidence>
<dbReference type="GO" id="GO:0043235">
    <property type="term" value="C:receptor complex"/>
    <property type="evidence" value="ECO:0007669"/>
    <property type="project" value="TreeGrafter"/>
</dbReference>
<dbReference type="GO" id="GO:0017046">
    <property type="term" value="F:peptide hormone binding"/>
    <property type="evidence" value="ECO:0007669"/>
    <property type="project" value="Ensembl"/>
</dbReference>
<keyword evidence="5 14" id="KW-0479">Metal-binding</keyword>
<keyword evidence="11 14" id="KW-1015">Disulfide bond</keyword>
<dbReference type="InterPro" id="IPR050379">
    <property type="entry name" value="Type-I_Cytokine_Rcpt"/>
</dbReference>
<evidence type="ECO:0000256" key="1">
    <source>
        <dbReference type="ARBA" id="ARBA00004479"/>
    </source>
</evidence>
<proteinExistence type="inferred from homology"/>
<dbReference type="GO" id="GO:0009897">
    <property type="term" value="C:external side of plasma membrane"/>
    <property type="evidence" value="ECO:0007669"/>
    <property type="project" value="TreeGrafter"/>
</dbReference>
<dbReference type="InterPro" id="IPR013783">
    <property type="entry name" value="Ig-like_fold"/>
</dbReference>
<dbReference type="GeneTree" id="ENSGT00940000154851"/>
<feature type="domain" description="Fibronectin type-III" evidence="16">
    <location>
        <begin position="27"/>
        <end position="128"/>
    </location>
</feature>
<dbReference type="GO" id="GO:0009617">
    <property type="term" value="P:response to bacterium"/>
    <property type="evidence" value="ECO:0007669"/>
    <property type="project" value="Ensembl"/>
</dbReference>
<comment type="subcellular location">
    <subcellularLocation>
        <location evidence="1 14">Membrane</location>
        <topology evidence="1 14">Single-pass type I membrane protein</topology>
    </subcellularLocation>
</comment>
<dbReference type="SMART" id="SM00060">
    <property type="entry name" value="FN3"/>
    <property type="match status" value="4"/>
</dbReference>
<dbReference type="GO" id="GO:0030155">
    <property type="term" value="P:regulation of cell adhesion"/>
    <property type="evidence" value="ECO:0007669"/>
    <property type="project" value="Ensembl"/>
</dbReference>
<evidence type="ECO:0000256" key="6">
    <source>
        <dbReference type="ARBA" id="ARBA00022729"/>
    </source>
</evidence>
<dbReference type="PANTHER" id="PTHR23036">
    <property type="entry name" value="CYTOKINE RECEPTOR"/>
    <property type="match status" value="1"/>
</dbReference>
<keyword evidence="4 14" id="KW-0812">Transmembrane</keyword>
<comment type="function">
    <text evidence="14">This is a receptor for the anterior pituitary hormone prolactin.</text>
</comment>
<evidence type="ECO:0000313" key="17">
    <source>
        <dbReference type="Ensembl" id="ENSTMTP00000001921.1"/>
    </source>
</evidence>
<feature type="signal peptide" evidence="14">
    <location>
        <begin position="1"/>
        <end position="24"/>
    </location>
</feature>
<feature type="chain" id="PRO_5025711926" description="Prolactin receptor" evidence="14">
    <location>
        <begin position="25"/>
        <end position="828"/>
    </location>
</feature>
<evidence type="ECO:0000256" key="11">
    <source>
        <dbReference type="ARBA" id="ARBA00023157"/>
    </source>
</evidence>
<evidence type="ECO:0000256" key="13">
    <source>
        <dbReference type="ARBA" id="ARBA00023180"/>
    </source>
</evidence>
<keyword evidence="10 14" id="KW-0472">Membrane</keyword>
<organism evidence="17 18">
    <name type="scientific">Terrapene triunguis</name>
    <name type="common">Three-toed box turtle</name>
    <dbReference type="NCBI Taxonomy" id="2587831"/>
    <lineage>
        <taxon>Eukaryota</taxon>
        <taxon>Metazoa</taxon>
        <taxon>Chordata</taxon>
        <taxon>Craniata</taxon>
        <taxon>Vertebrata</taxon>
        <taxon>Euteleostomi</taxon>
        <taxon>Archelosauria</taxon>
        <taxon>Testudinata</taxon>
        <taxon>Testudines</taxon>
        <taxon>Cryptodira</taxon>
        <taxon>Durocryptodira</taxon>
        <taxon>Testudinoidea</taxon>
        <taxon>Emydidae</taxon>
        <taxon>Terrapene</taxon>
    </lineage>
</organism>
<gene>
    <name evidence="14 17" type="primary">PRLR</name>
</gene>
<dbReference type="CDD" id="cd00063">
    <property type="entry name" value="FN3"/>
    <property type="match status" value="4"/>
</dbReference>
<dbReference type="FunCoup" id="A0A674HY19">
    <property type="interactions" value="7"/>
</dbReference>
<feature type="compositionally biased region" description="Polar residues" evidence="15">
    <location>
        <begin position="576"/>
        <end position="588"/>
    </location>
</feature>
<keyword evidence="12 14" id="KW-0675">Receptor</keyword>
<dbReference type="FunFam" id="2.60.40.10:FF:000358">
    <property type="entry name" value="Prolactin receptor"/>
    <property type="match status" value="2"/>
</dbReference>
<dbReference type="GO" id="GO:0019955">
    <property type="term" value="F:cytokine binding"/>
    <property type="evidence" value="ECO:0007669"/>
    <property type="project" value="TreeGrafter"/>
</dbReference>
<evidence type="ECO:0000256" key="3">
    <source>
        <dbReference type="ARBA" id="ARBA00019818"/>
    </source>
</evidence>
<dbReference type="GO" id="GO:0043066">
    <property type="term" value="P:negative regulation of apoptotic process"/>
    <property type="evidence" value="ECO:0007669"/>
    <property type="project" value="Ensembl"/>
</dbReference>